<evidence type="ECO:0000256" key="2">
    <source>
        <dbReference type="SAM" id="Phobius"/>
    </source>
</evidence>
<evidence type="ECO:0000259" key="3">
    <source>
        <dbReference type="Pfam" id="PF14258"/>
    </source>
</evidence>
<sequence length="449" mass="48643">MTRRRRWHRIVLPLGLVALLLVVTWITSAVDQPDRDDAGFLSSVNTDDDGGSRLAAELRARGVAIERTTSTPQALSLAPHDGFTLFVPAPALVHPLYLPLLVDPAARARVVLVDPSQRVLDDADMPLATADRRWAARTVGTAADGQPCPLPEVRAAGPAAALRQRYTDAPEFGYRADRCYGGGLARSRWRGNDVVVVGASDPFRNDRIDEQGNIALAAGLLSAYPLVVWLDLDGPEPPPPYHPDGDLEPWSPMPGEPNPFDAGETDDRGRNGSEKSGEKPEPSRQAKPPDETNPLWNAFPPWFWALLVQLAVAVVLAMLWRARRLGPPVTEPLPVTVASAETVFGRGRLYQRARAYGPTADTLRAATLHRLLPAFSLPPDTGPDEVTGAVEAGTGWSRADVHHLLYGPAPTTNQELLDLARDLDALSGLLAQNPTDPPRHDRPVQGEAR</sequence>
<feature type="region of interest" description="Disordered" evidence="1">
    <location>
        <begin position="428"/>
        <end position="449"/>
    </location>
</feature>
<feature type="domain" description="DUF4350" evidence="3">
    <location>
        <begin position="45"/>
        <end position="221"/>
    </location>
</feature>
<comment type="caution">
    <text evidence="4">The sequence shown here is derived from an EMBL/GenBank/DDBJ whole genome shotgun (WGS) entry which is preliminary data.</text>
</comment>
<organism evidence="4 5">
    <name type="scientific">Plantactinospora alkalitolerans</name>
    <dbReference type="NCBI Taxonomy" id="2789879"/>
    <lineage>
        <taxon>Bacteria</taxon>
        <taxon>Bacillati</taxon>
        <taxon>Actinomycetota</taxon>
        <taxon>Actinomycetes</taxon>
        <taxon>Micromonosporales</taxon>
        <taxon>Micromonosporaceae</taxon>
        <taxon>Plantactinospora</taxon>
    </lineage>
</organism>
<keyword evidence="2" id="KW-1133">Transmembrane helix</keyword>
<feature type="compositionally biased region" description="Basic and acidic residues" evidence="1">
    <location>
        <begin position="265"/>
        <end position="290"/>
    </location>
</feature>
<proteinExistence type="predicted"/>
<keyword evidence="2" id="KW-0472">Membrane</keyword>
<keyword evidence="2" id="KW-0812">Transmembrane</keyword>
<evidence type="ECO:0000313" key="4">
    <source>
        <dbReference type="EMBL" id="MBF9127673.1"/>
    </source>
</evidence>
<feature type="region of interest" description="Disordered" evidence="1">
    <location>
        <begin position="237"/>
        <end position="292"/>
    </location>
</feature>
<keyword evidence="5" id="KW-1185">Reference proteome</keyword>
<feature type="compositionally biased region" description="Basic and acidic residues" evidence="1">
    <location>
        <begin position="437"/>
        <end position="449"/>
    </location>
</feature>
<feature type="transmembrane region" description="Helical" evidence="2">
    <location>
        <begin position="302"/>
        <end position="320"/>
    </location>
</feature>
<dbReference type="Pfam" id="PF14258">
    <property type="entry name" value="DUF4350"/>
    <property type="match status" value="1"/>
</dbReference>
<protein>
    <submittedName>
        <fullName evidence="4">DUF4350 domain-containing protein</fullName>
    </submittedName>
</protein>
<gene>
    <name evidence="4" type="ORF">I0C86_01475</name>
</gene>
<reference evidence="4 5" key="1">
    <citation type="submission" date="2020-11" db="EMBL/GenBank/DDBJ databases">
        <title>A novel isolate from a Black sea contaminated sediment with potential to produce alkanes: Plantactinospora alkalitolerans sp. nov.</title>
        <authorList>
            <person name="Carro L."/>
            <person name="Veyisoglu A."/>
            <person name="Guven K."/>
            <person name="Schumann P."/>
            <person name="Klenk H.-P."/>
            <person name="Sahin N."/>
        </authorList>
    </citation>
    <scope>NUCLEOTIDE SEQUENCE [LARGE SCALE GENOMIC DNA]</scope>
    <source>
        <strain evidence="4 5">S1510</strain>
    </source>
</reference>
<name>A0ABS0GNW4_9ACTN</name>
<accession>A0ABS0GNW4</accession>
<dbReference type="InterPro" id="IPR025646">
    <property type="entry name" value="DUF4350"/>
</dbReference>
<evidence type="ECO:0000256" key="1">
    <source>
        <dbReference type="SAM" id="MobiDB-lite"/>
    </source>
</evidence>
<evidence type="ECO:0000313" key="5">
    <source>
        <dbReference type="Proteomes" id="UP000638560"/>
    </source>
</evidence>
<dbReference type="Proteomes" id="UP000638560">
    <property type="component" value="Unassembled WGS sequence"/>
</dbReference>
<dbReference type="EMBL" id="JADPUN010000035">
    <property type="protein sequence ID" value="MBF9127673.1"/>
    <property type="molecule type" value="Genomic_DNA"/>
</dbReference>